<dbReference type="GO" id="GO:0005829">
    <property type="term" value="C:cytosol"/>
    <property type="evidence" value="ECO:0007669"/>
    <property type="project" value="TreeGrafter"/>
</dbReference>
<accession>A0A8D6PWK9</accession>
<dbReference type="PANTHER" id="PTHR42866:SF1">
    <property type="entry name" value="SPORE COAT POLYSACCHARIDE BIOSYNTHESIS PROTEIN SPSF"/>
    <property type="match status" value="1"/>
</dbReference>
<reference evidence="1 2" key="1">
    <citation type="submission" date="2020-04" db="EMBL/GenBank/DDBJ databases">
        <authorList>
            <consortium name="Genoscope - CEA"/>
            <person name="William W."/>
        </authorList>
    </citation>
    <scope>NUCLEOTIDE SEQUENCE [LARGE SCALE GENOMIC DNA]</scope>
    <source>
        <strain evidence="1 2">SG7</strain>
    </source>
</reference>
<dbReference type="SUPFAM" id="SSF53448">
    <property type="entry name" value="Nucleotide-diphospho-sugar transferases"/>
    <property type="match status" value="1"/>
</dbReference>
<dbReference type="Proteomes" id="UP000679213">
    <property type="component" value="Chromosome I"/>
</dbReference>
<dbReference type="Gene3D" id="3.90.550.10">
    <property type="entry name" value="Spore Coat Polysaccharide Biosynthesis Protein SpsA, Chain A"/>
    <property type="match status" value="1"/>
</dbReference>
<dbReference type="InterPro" id="IPR003329">
    <property type="entry name" value="Cytidylyl_trans"/>
</dbReference>
<organism evidence="1 2">
    <name type="scientific">Methanocaldococcus lauensis</name>
    <dbReference type="NCBI Taxonomy" id="2546128"/>
    <lineage>
        <taxon>Archaea</taxon>
        <taxon>Methanobacteriati</taxon>
        <taxon>Methanobacteriota</taxon>
        <taxon>Methanomada group</taxon>
        <taxon>Methanococci</taxon>
        <taxon>Methanococcales</taxon>
        <taxon>Methanocaldococcaceae</taxon>
        <taxon>Methanocaldococcus</taxon>
    </lineage>
</organism>
<evidence type="ECO:0000313" key="1">
    <source>
        <dbReference type="EMBL" id="CAB3290121.1"/>
    </source>
</evidence>
<dbReference type="FunFam" id="3.90.550.10:FF:000188">
    <property type="entry name" value="Polysaccharide biosynthesis protein"/>
    <property type="match status" value="1"/>
</dbReference>
<dbReference type="CDD" id="cd02518">
    <property type="entry name" value="GT2_SpsF"/>
    <property type="match status" value="1"/>
</dbReference>
<keyword evidence="2" id="KW-1185">Reference proteome</keyword>
<name>A0A8D6PWK9_9EURY</name>
<proteinExistence type="predicted"/>
<dbReference type="InterPro" id="IPR029044">
    <property type="entry name" value="Nucleotide-diphossugar_trans"/>
</dbReference>
<dbReference type="AlphaFoldDB" id="A0A8D6PWK9"/>
<dbReference type="PANTHER" id="PTHR42866">
    <property type="entry name" value="3-DEOXY-MANNO-OCTULOSONATE CYTIDYLYLTRANSFERASE"/>
    <property type="match status" value="1"/>
</dbReference>
<dbReference type="EMBL" id="LR792632">
    <property type="protein sequence ID" value="CAB3290121.1"/>
    <property type="molecule type" value="Genomic_DNA"/>
</dbReference>
<evidence type="ECO:0000313" key="2">
    <source>
        <dbReference type="Proteomes" id="UP000679213"/>
    </source>
</evidence>
<dbReference type="RefSeq" id="WP_214399903.1">
    <property type="nucleotide sequence ID" value="NZ_LR792632.1"/>
</dbReference>
<dbReference type="GeneID" id="65884370"/>
<gene>
    <name evidence="1" type="ORF">MLAUSG7_1589</name>
</gene>
<protein>
    <submittedName>
        <fullName evidence="1">Spore coat polysaccharide biosynthesis protein spsF</fullName>
    </submittedName>
</protein>
<dbReference type="Pfam" id="PF02348">
    <property type="entry name" value="CTP_transf_3"/>
    <property type="match status" value="1"/>
</dbReference>
<dbReference type="KEGG" id="mesg:MLAUSG7_1589"/>
<sequence>MKVLGIIQARTGSKRLKNKVLMKLGDKCILEILLERLKKSKKLDDIIVATTIKKEDNAIEELCNKLRIKVFRGSEKDVLDRFYKASKLHNGEVIVRITGDNPLTSIELLDKQVDYLLKNKCDYVSTKNIILGLGCEVFTFEALETAWKNAEKKYQREHVTPYIYENPNLFKIFYLDPPEFLKRNDIRLTIDTMEDFKLYLELQKHFPDLINVDINEIIDFLDKNPKIKSINLNVKQKSYKEVEE</sequence>